<sequence length="221" mass="24455">MKKNILTLIAITATLFSACKKDNSNNPADGNSASYQPFTNGSTWSYRNETNSIPGFPGQAEVDTTINTMTADTKVFTGRKFHLIKSVTGSDIVENYFGFDNHVYYNHSVDDLVDGELELPYLNEETAIGGTWIAPLQFEDAPESQAKGTIVEKDITKVILGKTYNNVIHSKLELQSKLDGQFVTVFTFDFYVAKSVGVIAVYSSYNGNQLSKSELISYNIK</sequence>
<dbReference type="AlphaFoldDB" id="A0A934PR00"/>
<evidence type="ECO:0000313" key="2">
    <source>
        <dbReference type="Proteomes" id="UP000613193"/>
    </source>
</evidence>
<accession>A0A934PR00</accession>
<keyword evidence="2" id="KW-1185">Reference proteome</keyword>
<dbReference type="PROSITE" id="PS51257">
    <property type="entry name" value="PROKAR_LIPOPROTEIN"/>
    <property type="match status" value="1"/>
</dbReference>
<evidence type="ECO:0000313" key="1">
    <source>
        <dbReference type="EMBL" id="MBK0378031.1"/>
    </source>
</evidence>
<reference evidence="1" key="1">
    <citation type="submission" date="2020-12" db="EMBL/GenBank/DDBJ databases">
        <title>Bacterial novel species Mucilaginibacter sp. SD-g isolated from soil.</title>
        <authorList>
            <person name="Jung H.-Y."/>
        </authorList>
    </citation>
    <scope>NUCLEOTIDE SEQUENCE</scope>
    <source>
        <strain evidence="1">SD-g</strain>
    </source>
</reference>
<dbReference type="EMBL" id="JAEHFW010000001">
    <property type="protein sequence ID" value="MBK0378031.1"/>
    <property type="molecule type" value="Genomic_DNA"/>
</dbReference>
<comment type="caution">
    <text evidence="1">The sequence shown here is derived from an EMBL/GenBank/DDBJ whole genome shotgun (WGS) entry which is preliminary data.</text>
</comment>
<name>A0A934PR00_9SPHI</name>
<proteinExistence type="predicted"/>
<dbReference type="RefSeq" id="WP_200063463.1">
    <property type="nucleotide sequence ID" value="NZ_JAEHFW010000001.1"/>
</dbReference>
<dbReference type="Proteomes" id="UP000613193">
    <property type="component" value="Unassembled WGS sequence"/>
</dbReference>
<gene>
    <name evidence="1" type="ORF">I5M19_01830</name>
</gene>
<protein>
    <recommendedName>
        <fullName evidence="3">Lipoprotein</fullName>
    </recommendedName>
</protein>
<organism evidence="1 2">
    <name type="scientific">Mucilaginibacter segetis</name>
    <dbReference type="NCBI Taxonomy" id="2793071"/>
    <lineage>
        <taxon>Bacteria</taxon>
        <taxon>Pseudomonadati</taxon>
        <taxon>Bacteroidota</taxon>
        <taxon>Sphingobacteriia</taxon>
        <taxon>Sphingobacteriales</taxon>
        <taxon>Sphingobacteriaceae</taxon>
        <taxon>Mucilaginibacter</taxon>
    </lineage>
</organism>
<evidence type="ECO:0008006" key="3">
    <source>
        <dbReference type="Google" id="ProtNLM"/>
    </source>
</evidence>